<dbReference type="GO" id="GO:0045892">
    <property type="term" value="P:negative regulation of DNA-templated transcription"/>
    <property type="evidence" value="ECO:0007669"/>
    <property type="project" value="InterPro"/>
</dbReference>
<dbReference type="InterPro" id="IPR009057">
    <property type="entry name" value="Homeodomain-like_sf"/>
</dbReference>
<evidence type="ECO:0000256" key="4">
    <source>
        <dbReference type="PROSITE-ProRule" id="PRU00335"/>
    </source>
</evidence>
<evidence type="ECO:0000256" key="2">
    <source>
        <dbReference type="ARBA" id="ARBA00023125"/>
    </source>
</evidence>
<keyword evidence="7" id="KW-1185">Reference proteome</keyword>
<feature type="DNA-binding region" description="H-T-H motif" evidence="4">
    <location>
        <begin position="37"/>
        <end position="56"/>
    </location>
</feature>
<dbReference type="SUPFAM" id="SSF48498">
    <property type="entry name" value="Tetracyclin repressor-like, C-terminal domain"/>
    <property type="match status" value="1"/>
</dbReference>
<dbReference type="PROSITE" id="PS50977">
    <property type="entry name" value="HTH_TETR_2"/>
    <property type="match status" value="1"/>
</dbReference>
<dbReference type="RefSeq" id="WP_189668474.1">
    <property type="nucleotide sequence ID" value="NZ_BNAS01000002.1"/>
</dbReference>
<comment type="caution">
    <text evidence="6">The sequence shown here is derived from an EMBL/GenBank/DDBJ whole genome shotgun (WGS) entry which is preliminary data.</text>
</comment>
<dbReference type="InterPro" id="IPR036271">
    <property type="entry name" value="Tet_transcr_reg_TetR-rel_C_sf"/>
</dbReference>
<keyword evidence="2 4" id="KW-0238">DNA-binding</keyword>
<dbReference type="InterPro" id="IPR050109">
    <property type="entry name" value="HTH-type_TetR-like_transc_reg"/>
</dbReference>
<evidence type="ECO:0000313" key="6">
    <source>
        <dbReference type="EMBL" id="GHH68874.1"/>
    </source>
</evidence>
<accession>A0A919KQD3</accession>
<dbReference type="Pfam" id="PF02909">
    <property type="entry name" value="TetR_C_1"/>
    <property type="match status" value="1"/>
</dbReference>
<evidence type="ECO:0000256" key="3">
    <source>
        <dbReference type="ARBA" id="ARBA00023163"/>
    </source>
</evidence>
<dbReference type="InterPro" id="IPR001647">
    <property type="entry name" value="HTH_TetR"/>
</dbReference>
<reference evidence="6" key="2">
    <citation type="submission" date="2020-09" db="EMBL/GenBank/DDBJ databases">
        <authorList>
            <person name="Sun Q."/>
            <person name="Zhou Y."/>
        </authorList>
    </citation>
    <scope>NUCLEOTIDE SEQUENCE</scope>
    <source>
        <strain evidence="6">CGMCC 4.7398</strain>
    </source>
</reference>
<dbReference type="GO" id="GO:0000976">
    <property type="term" value="F:transcription cis-regulatory region binding"/>
    <property type="evidence" value="ECO:0007669"/>
    <property type="project" value="TreeGrafter"/>
</dbReference>
<dbReference type="Gene3D" id="1.10.10.60">
    <property type="entry name" value="Homeodomain-like"/>
    <property type="match status" value="1"/>
</dbReference>
<evidence type="ECO:0000259" key="5">
    <source>
        <dbReference type="PROSITE" id="PS50977"/>
    </source>
</evidence>
<name>A0A919KQD3_9MICO</name>
<reference evidence="6" key="1">
    <citation type="journal article" date="2014" name="Int. J. Syst. Evol. Microbiol.">
        <title>Complete genome sequence of Corynebacterium casei LMG S-19264T (=DSM 44701T), isolated from a smear-ripened cheese.</title>
        <authorList>
            <consortium name="US DOE Joint Genome Institute (JGI-PGF)"/>
            <person name="Walter F."/>
            <person name="Albersmeier A."/>
            <person name="Kalinowski J."/>
            <person name="Ruckert C."/>
        </authorList>
    </citation>
    <scope>NUCLEOTIDE SEQUENCE</scope>
    <source>
        <strain evidence="6">CGMCC 4.7398</strain>
    </source>
</reference>
<dbReference type="InterPro" id="IPR004111">
    <property type="entry name" value="Repressor_TetR_C"/>
</dbReference>
<organism evidence="6 7">
    <name type="scientific">Promicromonospora soli</name>
    <dbReference type="NCBI Taxonomy" id="2035533"/>
    <lineage>
        <taxon>Bacteria</taxon>
        <taxon>Bacillati</taxon>
        <taxon>Actinomycetota</taxon>
        <taxon>Actinomycetes</taxon>
        <taxon>Micrococcales</taxon>
        <taxon>Promicromonosporaceae</taxon>
        <taxon>Promicromonospora</taxon>
    </lineage>
</organism>
<keyword evidence="3" id="KW-0804">Transcription</keyword>
<dbReference type="PRINTS" id="PR00455">
    <property type="entry name" value="HTHTETR"/>
</dbReference>
<dbReference type="EMBL" id="BNAS01000002">
    <property type="protein sequence ID" value="GHH68874.1"/>
    <property type="molecule type" value="Genomic_DNA"/>
</dbReference>
<evidence type="ECO:0000256" key="1">
    <source>
        <dbReference type="ARBA" id="ARBA00023015"/>
    </source>
</evidence>
<dbReference type="Gene3D" id="1.10.357.10">
    <property type="entry name" value="Tetracycline Repressor, domain 2"/>
    <property type="match status" value="1"/>
</dbReference>
<dbReference type="Proteomes" id="UP000627369">
    <property type="component" value="Unassembled WGS sequence"/>
</dbReference>
<proteinExistence type="predicted"/>
<protein>
    <submittedName>
        <fullName evidence="6">TetR family transcriptional regulator</fullName>
    </submittedName>
</protein>
<dbReference type="PANTHER" id="PTHR30055">
    <property type="entry name" value="HTH-TYPE TRANSCRIPTIONAL REGULATOR RUTR"/>
    <property type="match status" value="1"/>
</dbReference>
<dbReference type="Pfam" id="PF00440">
    <property type="entry name" value="TetR_N"/>
    <property type="match status" value="1"/>
</dbReference>
<dbReference type="AlphaFoldDB" id="A0A919KQD3"/>
<evidence type="ECO:0000313" key="7">
    <source>
        <dbReference type="Proteomes" id="UP000627369"/>
    </source>
</evidence>
<gene>
    <name evidence="6" type="ORF">GCM10017772_12810</name>
</gene>
<keyword evidence="1" id="KW-0805">Transcription regulation</keyword>
<dbReference type="GO" id="GO:0003700">
    <property type="term" value="F:DNA-binding transcription factor activity"/>
    <property type="evidence" value="ECO:0007669"/>
    <property type="project" value="TreeGrafter"/>
</dbReference>
<dbReference type="PANTHER" id="PTHR30055:SF151">
    <property type="entry name" value="TRANSCRIPTIONAL REGULATORY PROTEIN"/>
    <property type="match status" value="1"/>
</dbReference>
<sequence length="250" mass="27020">MTSSQTAGTAPRSALTRARVLESAVVLADRDGLGALTMRSLARELGIEAMSLYHHVANKEDLLDGVVDVVAAEIQDAVGRLDTQADDAPKSAWKPAMRRQILTSRAVLLRHPWASTVLESRTSFSLHIVRYFDSLIGLMRRGGFSYDLVHHALHALGSRALGFSQELFEPDGAAAGSAAGGGAEEGADDAATAMLMQMAEQVPHMIEMLAEISHEGPESTLGWCDDQTEFEFGLDIILDGLDRLAEREQH</sequence>
<feature type="domain" description="HTH tetR-type" evidence="5">
    <location>
        <begin position="14"/>
        <end position="74"/>
    </location>
</feature>
<dbReference type="SUPFAM" id="SSF46689">
    <property type="entry name" value="Homeodomain-like"/>
    <property type="match status" value="1"/>
</dbReference>